<accession>A0AAV5TLD4</accession>
<dbReference type="AlphaFoldDB" id="A0AAV5TLD4"/>
<gene>
    <name evidence="1" type="ORF">PENTCL1PPCAC_17301</name>
</gene>
<evidence type="ECO:0000313" key="2">
    <source>
        <dbReference type="Proteomes" id="UP001432027"/>
    </source>
</evidence>
<reference evidence="1" key="1">
    <citation type="submission" date="2023-10" db="EMBL/GenBank/DDBJ databases">
        <title>Genome assembly of Pristionchus species.</title>
        <authorList>
            <person name="Yoshida K."/>
            <person name="Sommer R.J."/>
        </authorList>
    </citation>
    <scope>NUCLEOTIDE SEQUENCE</scope>
    <source>
        <strain evidence="1">RS0144</strain>
    </source>
</reference>
<proteinExistence type="predicted"/>
<dbReference type="EMBL" id="BTSX01000004">
    <property type="protein sequence ID" value="GMS95126.1"/>
    <property type="molecule type" value="Genomic_DNA"/>
</dbReference>
<feature type="non-terminal residue" evidence="1">
    <location>
        <position position="204"/>
    </location>
</feature>
<protein>
    <recommendedName>
        <fullName evidence="3">Galectin</fullName>
    </recommendedName>
</protein>
<sequence length="204" mass="23853">ADMTDQENVFLFHETVEEGTIEYDNGRRGRRKKINALHYTHIVFCECCSFSSLFRDLYFRPVLDPRNMGFARYLNHSGEVSVEGKDAIDVEFLEWIRVGGRIDRELWKFETDSSEFEIVNRNLEFLSSELLSPYTEIALRHDNYQREGTNLVCEGDNCQIFVNGVVRVIMRVDHEQHISVASDSVEGHILGEMRFEWIQPESLH</sequence>
<keyword evidence="2" id="KW-1185">Reference proteome</keyword>
<dbReference type="Proteomes" id="UP001432027">
    <property type="component" value="Unassembled WGS sequence"/>
</dbReference>
<comment type="caution">
    <text evidence="1">The sequence shown here is derived from an EMBL/GenBank/DDBJ whole genome shotgun (WGS) entry which is preliminary data.</text>
</comment>
<feature type="non-terminal residue" evidence="1">
    <location>
        <position position="1"/>
    </location>
</feature>
<evidence type="ECO:0008006" key="3">
    <source>
        <dbReference type="Google" id="ProtNLM"/>
    </source>
</evidence>
<organism evidence="1 2">
    <name type="scientific">Pristionchus entomophagus</name>
    <dbReference type="NCBI Taxonomy" id="358040"/>
    <lineage>
        <taxon>Eukaryota</taxon>
        <taxon>Metazoa</taxon>
        <taxon>Ecdysozoa</taxon>
        <taxon>Nematoda</taxon>
        <taxon>Chromadorea</taxon>
        <taxon>Rhabditida</taxon>
        <taxon>Rhabditina</taxon>
        <taxon>Diplogasteromorpha</taxon>
        <taxon>Diplogasteroidea</taxon>
        <taxon>Neodiplogasteridae</taxon>
        <taxon>Pristionchus</taxon>
    </lineage>
</organism>
<evidence type="ECO:0000313" key="1">
    <source>
        <dbReference type="EMBL" id="GMS95126.1"/>
    </source>
</evidence>
<name>A0AAV5TLD4_9BILA</name>